<proteinExistence type="predicted"/>
<keyword evidence="2" id="KW-1185">Reference proteome</keyword>
<name>A0ABS3JRN0_9BACT</name>
<evidence type="ECO:0000313" key="2">
    <source>
        <dbReference type="Proteomes" id="UP000664628"/>
    </source>
</evidence>
<accession>A0ABS3JRN0</accession>
<protein>
    <submittedName>
        <fullName evidence="1">Uncharacterized protein</fullName>
    </submittedName>
</protein>
<sequence>MLCEISSIISKEEYQARIKNIQYLIIQVMSPSNVSLIEKIHHFSLLEFEKNPSPLDTSYQLFFDDFVSFLPELTSAIRRANERERKEIIRAALTSLNDSNIEEYELLQNLSKATLMLVCEEQLLSVTDITKLMVSEAKHFVEDANRWAYEVYGWTFSAYAIDYSISDIVTAVNQSSHGDVFSFLTVLKQIRPEAQEWEEVSNLLDILIEYIQKEGTH</sequence>
<dbReference type="Proteomes" id="UP000664628">
    <property type="component" value="Unassembled WGS sequence"/>
</dbReference>
<dbReference type="EMBL" id="JAFMYW010000012">
    <property type="protein sequence ID" value="MBO0952669.1"/>
    <property type="molecule type" value="Genomic_DNA"/>
</dbReference>
<reference evidence="1 2" key="1">
    <citation type="submission" date="2021-03" db="EMBL/GenBank/DDBJ databases">
        <title>Fibrella sp. HMF5405 genome sequencing and assembly.</title>
        <authorList>
            <person name="Kang H."/>
            <person name="Kim H."/>
            <person name="Bae S."/>
            <person name="Joh K."/>
        </authorList>
    </citation>
    <scope>NUCLEOTIDE SEQUENCE [LARGE SCALE GENOMIC DNA]</scope>
    <source>
        <strain evidence="1 2">HMF5405</strain>
    </source>
</reference>
<organism evidence="1 2">
    <name type="scientific">Fibrella forsythiae</name>
    <dbReference type="NCBI Taxonomy" id="2817061"/>
    <lineage>
        <taxon>Bacteria</taxon>
        <taxon>Pseudomonadati</taxon>
        <taxon>Bacteroidota</taxon>
        <taxon>Cytophagia</taxon>
        <taxon>Cytophagales</taxon>
        <taxon>Spirosomataceae</taxon>
        <taxon>Fibrella</taxon>
    </lineage>
</organism>
<dbReference type="RefSeq" id="WP_207332617.1">
    <property type="nucleotide sequence ID" value="NZ_JAFMYW010000012.1"/>
</dbReference>
<evidence type="ECO:0000313" key="1">
    <source>
        <dbReference type="EMBL" id="MBO0952669.1"/>
    </source>
</evidence>
<gene>
    <name evidence="1" type="ORF">J2I46_29085</name>
</gene>
<comment type="caution">
    <text evidence="1">The sequence shown here is derived from an EMBL/GenBank/DDBJ whole genome shotgun (WGS) entry which is preliminary data.</text>
</comment>